<accession>T5L7B8</accession>
<dbReference type="InterPro" id="IPR009339">
    <property type="entry name" value="DUF998"/>
</dbReference>
<feature type="transmembrane region" description="Helical" evidence="2">
    <location>
        <begin position="251"/>
        <end position="270"/>
    </location>
</feature>
<feature type="transmembrane region" description="Helical" evidence="2">
    <location>
        <begin position="276"/>
        <end position="296"/>
    </location>
</feature>
<dbReference type="Pfam" id="PF06197">
    <property type="entry name" value="DUF998"/>
    <property type="match status" value="1"/>
</dbReference>
<reference evidence="3 4" key="1">
    <citation type="journal article" date="2013" name="Genome Announc.">
        <title>Whole-genome sequences of five oyster-associated bacteria show potential for crude oil hydrocarbon degradation.</title>
        <authorList>
            <person name="Chauhan A."/>
            <person name="Green S."/>
            <person name="Pathak A."/>
            <person name="Thomas J."/>
            <person name="Venkatramanan R."/>
        </authorList>
    </citation>
    <scope>NUCLEOTIDE SEQUENCE [LARGE SCALE GENOMIC DNA]</scope>
    <source>
        <strain evidence="3 4">MF109</strain>
    </source>
</reference>
<keyword evidence="2" id="KW-0472">Membrane</keyword>
<protein>
    <recommendedName>
        <fullName evidence="5">DUF998 domain-containing protein</fullName>
    </recommendedName>
</protein>
<evidence type="ECO:0000313" key="4">
    <source>
        <dbReference type="Proteomes" id="UP000016033"/>
    </source>
</evidence>
<organism evidence="3 4">
    <name type="scientific">Microbacterium maritypicum MF109</name>
    <dbReference type="NCBI Taxonomy" id="1333857"/>
    <lineage>
        <taxon>Bacteria</taxon>
        <taxon>Bacillati</taxon>
        <taxon>Actinomycetota</taxon>
        <taxon>Actinomycetes</taxon>
        <taxon>Micrococcales</taxon>
        <taxon>Microbacteriaceae</taxon>
        <taxon>Microbacterium</taxon>
    </lineage>
</organism>
<dbReference type="EMBL" id="ATAO01000001">
    <property type="protein sequence ID" value="EQM87116.1"/>
    <property type="molecule type" value="Genomic_DNA"/>
</dbReference>
<feature type="transmembrane region" description="Helical" evidence="2">
    <location>
        <begin position="144"/>
        <end position="164"/>
    </location>
</feature>
<keyword evidence="2" id="KW-0812">Transmembrane</keyword>
<comment type="caution">
    <text evidence="3">The sequence shown here is derived from an EMBL/GenBank/DDBJ whole genome shotgun (WGS) entry which is preliminary data.</text>
</comment>
<evidence type="ECO:0000256" key="1">
    <source>
        <dbReference type="SAM" id="MobiDB-lite"/>
    </source>
</evidence>
<feature type="transmembrane region" description="Helical" evidence="2">
    <location>
        <begin position="108"/>
        <end position="132"/>
    </location>
</feature>
<dbReference type="PATRIC" id="fig|1333857.3.peg.31"/>
<feature type="region of interest" description="Disordered" evidence="1">
    <location>
        <begin position="1"/>
        <end position="22"/>
    </location>
</feature>
<gene>
    <name evidence="3" type="ORF">L687_00150</name>
</gene>
<feature type="transmembrane region" description="Helical" evidence="2">
    <location>
        <begin position="73"/>
        <end position="96"/>
    </location>
</feature>
<feature type="transmembrane region" description="Helical" evidence="2">
    <location>
        <begin position="308"/>
        <end position="332"/>
    </location>
</feature>
<dbReference type="Proteomes" id="UP000016033">
    <property type="component" value="Unassembled WGS sequence"/>
</dbReference>
<sequence>MFVRASAAPETEGMSTTPPSPDLLTAARSHGATRERAREAIGLQISIFAFVVAALVALVVFRLRSAPISGPDSLGQFAALASAVTAVVVFVLGRVIAADPERHRRLGVLDIIDIAAFAFAHAIIALLGWTLAATIIEAGLIGAVVYPVPVLMLAGAASGLTAYVTYYSATHLDLQLLATVLAVFLVLGILASMLTASDPQWWKENLSALGMTDDLSARAFNLTLIVAGILVTTLARYATRGIPTPHPRGVTSVRTCLIIVGLFLGMVGVFPVDEHFALHTAVASGMVVAFAVLVVAMRWWVPGVSRTFLLLGYVFTLLIVVLAVFFAVGYYTLTAVELVAGTVVFTWIILFIRTADALKRDEGARTGD</sequence>
<evidence type="ECO:0000313" key="3">
    <source>
        <dbReference type="EMBL" id="EQM87116.1"/>
    </source>
</evidence>
<feature type="transmembrane region" description="Helical" evidence="2">
    <location>
        <begin position="40"/>
        <end position="61"/>
    </location>
</feature>
<dbReference type="AlphaFoldDB" id="T5L7B8"/>
<feature type="transmembrane region" description="Helical" evidence="2">
    <location>
        <begin position="176"/>
        <end position="197"/>
    </location>
</feature>
<proteinExistence type="predicted"/>
<name>T5L7B8_MICMQ</name>
<keyword evidence="2" id="KW-1133">Transmembrane helix</keyword>
<feature type="transmembrane region" description="Helical" evidence="2">
    <location>
        <begin position="217"/>
        <end position="239"/>
    </location>
</feature>
<feature type="transmembrane region" description="Helical" evidence="2">
    <location>
        <begin position="338"/>
        <end position="355"/>
    </location>
</feature>
<evidence type="ECO:0000256" key="2">
    <source>
        <dbReference type="SAM" id="Phobius"/>
    </source>
</evidence>
<evidence type="ECO:0008006" key="5">
    <source>
        <dbReference type="Google" id="ProtNLM"/>
    </source>
</evidence>